<dbReference type="GO" id="GO:0055129">
    <property type="term" value="P:L-proline biosynthetic process"/>
    <property type="evidence" value="ECO:0007669"/>
    <property type="project" value="UniProtKB-UniRule"/>
</dbReference>
<dbReference type="EMBL" id="JRUN01000029">
    <property type="protein sequence ID" value="KHD85217.1"/>
    <property type="molecule type" value="Genomic_DNA"/>
</dbReference>
<sequence>MNIGVIGTGNMGRILIEALIDGNAVSPSQFSITNRTPEKAISIQKQFPGIKVSNINEIIQNSDLIFICVKPKDIHPILIKNKHLLTKDKCLISITSPISVQQLESVLSCSCARVIPSIINRALSGVTLCTFGDHCDEEWKKVITTMLSRISKPVEIKQDITRVASDIVSCGPAFFSFLTQQMIEDAVSITAIDHATATSLAAEMLIGMGELLKKNFYTLPSLQAKVCVKGGVTGEGINVLEKETKEMFKKVFIATHQKFKEDIEVVQKQFGI</sequence>
<keyword evidence="2 3" id="KW-0521">NADP</keyword>
<evidence type="ECO:0000256" key="1">
    <source>
        <dbReference type="ARBA" id="ARBA00005525"/>
    </source>
</evidence>
<dbReference type="PANTHER" id="PTHR11645:SF51">
    <property type="entry name" value="COME OPERON PROTEIN 4"/>
    <property type="match status" value="1"/>
</dbReference>
<dbReference type="Gene3D" id="1.10.3730.10">
    <property type="entry name" value="ProC C-terminal domain-like"/>
    <property type="match status" value="1"/>
</dbReference>
<dbReference type="GO" id="GO:0004735">
    <property type="term" value="F:pyrroline-5-carboxylate reductase activity"/>
    <property type="evidence" value="ECO:0007669"/>
    <property type="project" value="UniProtKB-UniRule"/>
</dbReference>
<comment type="pathway">
    <text evidence="2">Amino-acid biosynthesis; L-proline biosynthesis; L-proline from L-glutamate 5-semialdehyde: step 1/1.</text>
</comment>
<dbReference type="UniPathway" id="UPA00098">
    <property type="reaction ID" value="UER00361"/>
</dbReference>
<dbReference type="InterPro" id="IPR000304">
    <property type="entry name" value="Pyrroline-COOH_reductase"/>
</dbReference>
<keyword evidence="2" id="KW-0641">Proline biosynthesis</keyword>
<protein>
    <recommendedName>
        <fullName evidence="2">Pyrroline-5-carboxylate reductase</fullName>
        <shortName evidence="2">P5C reductase</shortName>
        <shortName evidence="2">P5CR</shortName>
        <ecNumber evidence="2">1.5.1.2</ecNumber>
    </recommendedName>
    <alternativeName>
        <fullName evidence="2">PCA reductase</fullName>
    </alternativeName>
</protein>
<keyword evidence="2" id="KW-0560">Oxidoreductase</keyword>
<dbReference type="InterPro" id="IPR036291">
    <property type="entry name" value="NAD(P)-bd_dom_sf"/>
</dbReference>
<proteinExistence type="inferred from homology"/>
<keyword evidence="2" id="KW-0963">Cytoplasm</keyword>
<dbReference type="SUPFAM" id="SSF48179">
    <property type="entry name" value="6-phosphogluconate dehydrogenase C-terminal domain-like"/>
    <property type="match status" value="1"/>
</dbReference>
<dbReference type="STRING" id="363870.NG54_10695"/>
<dbReference type="PANTHER" id="PTHR11645">
    <property type="entry name" value="PYRROLINE-5-CARBOXYLATE REDUCTASE"/>
    <property type="match status" value="1"/>
</dbReference>
<dbReference type="NCBIfam" id="NF005814">
    <property type="entry name" value="PRK07680.1"/>
    <property type="match status" value="1"/>
</dbReference>
<comment type="caution">
    <text evidence="6">The sequence shown here is derived from an EMBL/GenBank/DDBJ whole genome shotgun (WGS) entry which is preliminary data.</text>
</comment>
<dbReference type="OrthoDB" id="9805754at2"/>
<dbReference type="InterPro" id="IPR029036">
    <property type="entry name" value="P5CR_dimer"/>
</dbReference>
<gene>
    <name evidence="2" type="primary">proC</name>
    <name evidence="6" type="ORF">NG54_10695</name>
</gene>
<comment type="similarity">
    <text evidence="1 2">Belongs to the pyrroline-5-carboxylate reductase family.</text>
</comment>
<feature type="domain" description="Pyrroline-5-carboxylate reductase dimerisation" evidence="5">
    <location>
        <begin position="162"/>
        <end position="261"/>
    </location>
</feature>
<feature type="domain" description="Pyrroline-5-carboxylate reductase catalytic N-terminal" evidence="4">
    <location>
        <begin position="3"/>
        <end position="96"/>
    </location>
</feature>
<dbReference type="InterPro" id="IPR008927">
    <property type="entry name" value="6-PGluconate_DH-like_C_sf"/>
</dbReference>
<dbReference type="InterPro" id="IPR053790">
    <property type="entry name" value="P5CR-like_CS"/>
</dbReference>
<comment type="function">
    <text evidence="2">Catalyzes the reduction of 1-pyrroline-5-carboxylate (PCA) to L-proline.</text>
</comment>
<feature type="binding site" evidence="3">
    <location>
        <position position="56"/>
    </location>
    <ligand>
        <name>NADPH</name>
        <dbReference type="ChEBI" id="CHEBI:57783"/>
    </ligand>
</feature>
<comment type="catalytic activity">
    <reaction evidence="2">
        <text>L-proline + NADP(+) = (S)-1-pyrroline-5-carboxylate + NADPH + 2 H(+)</text>
        <dbReference type="Rhea" id="RHEA:14109"/>
        <dbReference type="ChEBI" id="CHEBI:15378"/>
        <dbReference type="ChEBI" id="CHEBI:17388"/>
        <dbReference type="ChEBI" id="CHEBI:57783"/>
        <dbReference type="ChEBI" id="CHEBI:58349"/>
        <dbReference type="ChEBI" id="CHEBI:60039"/>
        <dbReference type="EC" id="1.5.1.2"/>
    </reaction>
</comment>
<reference evidence="6 7" key="1">
    <citation type="submission" date="2014-10" db="EMBL/GenBank/DDBJ databases">
        <title>Draft genome of phytase producing Bacillus ginsengihumi strain M2.11.</title>
        <authorList>
            <person name="Toymentseva A."/>
            <person name="Boulygina E.A."/>
            <person name="Kazakov S.V."/>
            <person name="Kayumov I."/>
            <person name="Suleimanova A.D."/>
            <person name="Mardanova A.M."/>
            <person name="Maria S.N."/>
            <person name="Sergey M.Y."/>
            <person name="Sharipova M.R."/>
        </authorList>
    </citation>
    <scope>NUCLEOTIDE SEQUENCE [LARGE SCALE GENOMIC DNA]</scope>
    <source>
        <strain evidence="6 7">M2.11</strain>
    </source>
</reference>
<dbReference type="Pfam" id="PF14748">
    <property type="entry name" value="P5CR_dimer"/>
    <property type="match status" value="1"/>
</dbReference>
<dbReference type="PIRSF" id="PIRSF000193">
    <property type="entry name" value="Pyrrol-5-carb_rd"/>
    <property type="match status" value="1"/>
</dbReference>
<dbReference type="Pfam" id="PF03807">
    <property type="entry name" value="F420_oxidored"/>
    <property type="match status" value="1"/>
</dbReference>
<dbReference type="InterPro" id="IPR028939">
    <property type="entry name" value="P5C_Rdtase_cat_N"/>
</dbReference>
<name>A0A0A6XYK5_9BACI</name>
<accession>A0A0A6XYK5</accession>
<dbReference type="AlphaFoldDB" id="A0A0A6XYK5"/>
<dbReference type="Proteomes" id="UP000030588">
    <property type="component" value="Unassembled WGS sequence"/>
</dbReference>
<dbReference type="RefSeq" id="WP_035354812.1">
    <property type="nucleotide sequence ID" value="NZ_JBCNRP010000016.1"/>
</dbReference>
<evidence type="ECO:0000313" key="7">
    <source>
        <dbReference type="Proteomes" id="UP000030588"/>
    </source>
</evidence>
<dbReference type="PROSITE" id="PS00521">
    <property type="entry name" value="P5CR"/>
    <property type="match status" value="1"/>
</dbReference>
<dbReference type="SUPFAM" id="SSF51735">
    <property type="entry name" value="NAD(P)-binding Rossmann-fold domains"/>
    <property type="match status" value="1"/>
</dbReference>
<evidence type="ECO:0000259" key="5">
    <source>
        <dbReference type="Pfam" id="PF14748"/>
    </source>
</evidence>
<feature type="binding site" evidence="3">
    <location>
        <begin position="6"/>
        <end position="11"/>
    </location>
    <ligand>
        <name>NADP(+)</name>
        <dbReference type="ChEBI" id="CHEBI:58349"/>
    </ligand>
</feature>
<comment type="subcellular location">
    <subcellularLocation>
        <location evidence="2">Cytoplasm</location>
    </subcellularLocation>
</comment>
<dbReference type="HAMAP" id="MF_01925">
    <property type="entry name" value="P5C_reductase"/>
    <property type="match status" value="1"/>
</dbReference>
<keyword evidence="2" id="KW-0028">Amino-acid biosynthesis</keyword>
<evidence type="ECO:0000313" key="6">
    <source>
        <dbReference type="EMBL" id="KHD85217.1"/>
    </source>
</evidence>
<comment type="catalytic activity">
    <reaction evidence="2">
        <text>L-proline + NAD(+) = (S)-1-pyrroline-5-carboxylate + NADH + 2 H(+)</text>
        <dbReference type="Rhea" id="RHEA:14105"/>
        <dbReference type="ChEBI" id="CHEBI:15378"/>
        <dbReference type="ChEBI" id="CHEBI:17388"/>
        <dbReference type="ChEBI" id="CHEBI:57540"/>
        <dbReference type="ChEBI" id="CHEBI:57945"/>
        <dbReference type="ChEBI" id="CHEBI:60039"/>
        <dbReference type="EC" id="1.5.1.2"/>
    </reaction>
</comment>
<dbReference type="Gene3D" id="3.40.50.720">
    <property type="entry name" value="NAD(P)-binding Rossmann-like Domain"/>
    <property type="match status" value="1"/>
</dbReference>
<dbReference type="GO" id="GO:0005737">
    <property type="term" value="C:cytoplasm"/>
    <property type="evidence" value="ECO:0007669"/>
    <property type="project" value="UniProtKB-SubCell"/>
</dbReference>
<dbReference type="EC" id="1.5.1.2" evidence="2"/>
<organism evidence="6 7">
    <name type="scientific">Heyndrickxia ginsengihumi</name>
    <dbReference type="NCBI Taxonomy" id="363870"/>
    <lineage>
        <taxon>Bacteria</taxon>
        <taxon>Bacillati</taxon>
        <taxon>Bacillota</taxon>
        <taxon>Bacilli</taxon>
        <taxon>Bacillales</taxon>
        <taxon>Bacillaceae</taxon>
        <taxon>Heyndrickxia</taxon>
    </lineage>
</organism>
<evidence type="ECO:0000256" key="3">
    <source>
        <dbReference type="PIRSR" id="PIRSR000193-1"/>
    </source>
</evidence>
<evidence type="ECO:0000259" key="4">
    <source>
        <dbReference type="Pfam" id="PF03807"/>
    </source>
</evidence>
<evidence type="ECO:0000256" key="2">
    <source>
        <dbReference type="HAMAP-Rule" id="MF_01925"/>
    </source>
</evidence>